<dbReference type="Proteomes" id="UP000611723">
    <property type="component" value="Unassembled WGS sequence"/>
</dbReference>
<dbReference type="InterPro" id="IPR011527">
    <property type="entry name" value="ABC1_TM_dom"/>
</dbReference>
<keyword evidence="4" id="KW-0378">Hydrolase</keyword>
<feature type="transmembrane region" description="Helical" evidence="8">
    <location>
        <begin position="204"/>
        <end position="224"/>
    </location>
</feature>
<dbReference type="InterPro" id="IPR003593">
    <property type="entry name" value="AAA+_ATPase"/>
</dbReference>
<feature type="transmembrane region" description="Helical" evidence="8">
    <location>
        <begin position="306"/>
        <end position="324"/>
    </location>
</feature>
<dbReference type="InterPro" id="IPR005074">
    <property type="entry name" value="Peptidase_C39"/>
</dbReference>
<feature type="transmembrane region" description="Helical" evidence="8">
    <location>
        <begin position="281"/>
        <end position="300"/>
    </location>
</feature>
<dbReference type="InterPro" id="IPR017871">
    <property type="entry name" value="ABC_transporter-like_CS"/>
</dbReference>
<dbReference type="SUPFAM" id="SSF52540">
    <property type="entry name" value="P-loop containing nucleoside triphosphate hydrolases"/>
    <property type="match status" value="1"/>
</dbReference>
<keyword evidence="7 8" id="KW-0472">Membrane</keyword>
<sequence length="724" mass="81099">MIKEFKKYFIQQHGQSDCGPACLASIIKYHGGEHSLDELRRITGTTQTGTKLLGLFQGAKDLGFEVEGLEAENIENLKELDEPAILHVVLENRMQHYVIFYGFQGDKLMMSDPGRGVELWSKEKLAGVWQSKTLLKLTPNAGFAKENAKSRRYENLLSWVKEDLNILLAALFLGIIIAIFSLATAIFSQKLIDVILPTKEIDKLIIGLVLFGCILLIKMGLSYVRSTFLITQSKDFNNRMISSFFESLLRIPKPFFDSKKTGDMVARMNDTRRIQTSISNLIGNLLIEFLVIIISLIGVFVYSWQVGIVVSIFIPIYALILWRLNKPIVNAQKDVMSAYALNEGNYIDVITGISEVKSTGTINLFHRTTTFLYKTFQEQVFKLGKIQVKFGLLTELAGILLIIAVISIASFLVLQGNLLLGSLVALLSLSGSIGPSLTRIALFNIQFQEAKVAFNRMEEFTGIKTEEVEGTKLNADSIETLAFDKVSFHYPGSLNLLKQINLQIKKSKIVTLLGESGAGKSTILQIMQRFYTPSEGEVKINTQSIQDLNLSEYRKNIGVVPQDIKIFNNYLLFNIALTDDPKKLEEVLPWCKANGFDQFFNKFPQGYMTLLGEEGSNISGGQKQLVGLARALYRNPEVLLIDEGTSAMDRNTEQFILNLLDKLKSEKAIMIVSHRMKVASFSDYIYILEKGKITAEGSPKDLLGKDNFYSRAITELNQGVDLNS</sequence>
<dbReference type="GO" id="GO:0015421">
    <property type="term" value="F:ABC-type oligopeptide transporter activity"/>
    <property type="evidence" value="ECO:0007669"/>
    <property type="project" value="TreeGrafter"/>
</dbReference>
<dbReference type="InterPro" id="IPR039421">
    <property type="entry name" value="Type_1_exporter"/>
</dbReference>
<dbReference type="InterPro" id="IPR036640">
    <property type="entry name" value="ABC1_TM_sf"/>
</dbReference>
<evidence type="ECO:0000259" key="9">
    <source>
        <dbReference type="PROSITE" id="PS50893"/>
    </source>
</evidence>
<dbReference type="GO" id="GO:0016887">
    <property type="term" value="F:ATP hydrolysis activity"/>
    <property type="evidence" value="ECO:0007669"/>
    <property type="project" value="InterPro"/>
</dbReference>
<organism evidence="12 13">
    <name type="scientific">Marivirga aurantiaca</name>
    <dbReference type="NCBI Taxonomy" id="2802615"/>
    <lineage>
        <taxon>Bacteria</taxon>
        <taxon>Pseudomonadati</taxon>
        <taxon>Bacteroidota</taxon>
        <taxon>Cytophagia</taxon>
        <taxon>Cytophagales</taxon>
        <taxon>Marivirgaceae</taxon>
        <taxon>Marivirga</taxon>
    </lineage>
</organism>
<evidence type="ECO:0000259" key="10">
    <source>
        <dbReference type="PROSITE" id="PS50929"/>
    </source>
</evidence>
<dbReference type="GO" id="GO:0008233">
    <property type="term" value="F:peptidase activity"/>
    <property type="evidence" value="ECO:0007669"/>
    <property type="project" value="InterPro"/>
</dbReference>
<feature type="domain" description="Peptidase C39" evidence="11">
    <location>
        <begin position="12"/>
        <end position="136"/>
    </location>
</feature>
<keyword evidence="3" id="KW-0547">Nucleotide-binding</keyword>
<keyword evidence="13" id="KW-1185">Reference proteome</keyword>
<dbReference type="GO" id="GO:0005524">
    <property type="term" value="F:ATP binding"/>
    <property type="evidence" value="ECO:0007669"/>
    <property type="project" value="UniProtKB-KW"/>
</dbReference>
<dbReference type="PANTHER" id="PTHR43394">
    <property type="entry name" value="ATP-DEPENDENT PERMEASE MDL1, MITOCHONDRIAL"/>
    <property type="match status" value="1"/>
</dbReference>
<feature type="domain" description="ABC transporter" evidence="9">
    <location>
        <begin position="481"/>
        <end position="715"/>
    </location>
</feature>
<evidence type="ECO:0000256" key="5">
    <source>
        <dbReference type="ARBA" id="ARBA00022840"/>
    </source>
</evidence>
<gene>
    <name evidence="12" type="ORF">JKA74_12565</name>
</gene>
<name>A0A935C994_9BACT</name>
<dbReference type="SMART" id="SM00382">
    <property type="entry name" value="AAA"/>
    <property type="match status" value="1"/>
</dbReference>
<feature type="transmembrane region" description="Helical" evidence="8">
    <location>
        <begin position="166"/>
        <end position="192"/>
    </location>
</feature>
<dbReference type="Pfam" id="PF00005">
    <property type="entry name" value="ABC_tran"/>
    <property type="match status" value="1"/>
</dbReference>
<keyword evidence="5" id="KW-0067">ATP-binding</keyword>
<dbReference type="Gene3D" id="1.20.1560.10">
    <property type="entry name" value="ABC transporter type 1, transmembrane domain"/>
    <property type="match status" value="1"/>
</dbReference>
<evidence type="ECO:0000256" key="8">
    <source>
        <dbReference type="SAM" id="Phobius"/>
    </source>
</evidence>
<evidence type="ECO:0000256" key="6">
    <source>
        <dbReference type="ARBA" id="ARBA00022989"/>
    </source>
</evidence>
<dbReference type="PROSITE" id="PS00211">
    <property type="entry name" value="ABC_TRANSPORTER_1"/>
    <property type="match status" value="1"/>
</dbReference>
<accession>A0A935C994</accession>
<evidence type="ECO:0000259" key="11">
    <source>
        <dbReference type="PROSITE" id="PS50990"/>
    </source>
</evidence>
<dbReference type="GO" id="GO:0006508">
    <property type="term" value="P:proteolysis"/>
    <property type="evidence" value="ECO:0007669"/>
    <property type="project" value="InterPro"/>
</dbReference>
<proteinExistence type="predicted"/>
<dbReference type="Pfam" id="PF03412">
    <property type="entry name" value="Peptidase_C39"/>
    <property type="match status" value="1"/>
</dbReference>
<dbReference type="CDD" id="cd18570">
    <property type="entry name" value="ABC_6TM_PCAT1_LagD_like"/>
    <property type="match status" value="1"/>
</dbReference>
<evidence type="ECO:0000313" key="12">
    <source>
        <dbReference type="EMBL" id="MBK6265869.1"/>
    </source>
</evidence>
<evidence type="ECO:0000313" key="13">
    <source>
        <dbReference type="Proteomes" id="UP000611723"/>
    </source>
</evidence>
<feature type="domain" description="ABC transmembrane type-1" evidence="10">
    <location>
        <begin position="168"/>
        <end position="449"/>
    </location>
</feature>
<comment type="subcellular location">
    <subcellularLocation>
        <location evidence="1">Cell membrane</location>
        <topology evidence="1">Multi-pass membrane protein</topology>
    </subcellularLocation>
</comment>
<dbReference type="Gene3D" id="3.90.70.10">
    <property type="entry name" value="Cysteine proteinases"/>
    <property type="match status" value="1"/>
</dbReference>
<evidence type="ECO:0000256" key="4">
    <source>
        <dbReference type="ARBA" id="ARBA00022801"/>
    </source>
</evidence>
<dbReference type="Pfam" id="PF00664">
    <property type="entry name" value="ABC_membrane"/>
    <property type="match status" value="1"/>
</dbReference>
<dbReference type="AlphaFoldDB" id="A0A935C994"/>
<comment type="caution">
    <text evidence="12">The sequence shown here is derived from an EMBL/GenBank/DDBJ whole genome shotgun (WGS) entry which is preliminary data.</text>
</comment>
<evidence type="ECO:0000256" key="1">
    <source>
        <dbReference type="ARBA" id="ARBA00004651"/>
    </source>
</evidence>
<dbReference type="PROSITE" id="PS50893">
    <property type="entry name" value="ABC_TRANSPORTER_2"/>
    <property type="match status" value="1"/>
</dbReference>
<evidence type="ECO:0000256" key="3">
    <source>
        <dbReference type="ARBA" id="ARBA00022741"/>
    </source>
</evidence>
<keyword evidence="2 8" id="KW-0812">Transmembrane</keyword>
<evidence type="ECO:0000256" key="7">
    <source>
        <dbReference type="ARBA" id="ARBA00023136"/>
    </source>
</evidence>
<dbReference type="PANTHER" id="PTHR43394:SF1">
    <property type="entry name" value="ATP-BINDING CASSETTE SUB-FAMILY B MEMBER 10, MITOCHONDRIAL"/>
    <property type="match status" value="1"/>
</dbReference>
<feature type="transmembrane region" description="Helical" evidence="8">
    <location>
        <begin position="392"/>
        <end position="413"/>
    </location>
</feature>
<dbReference type="InterPro" id="IPR027417">
    <property type="entry name" value="P-loop_NTPase"/>
</dbReference>
<dbReference type="InterPro" id="IPR003439">
    <property type="entry name" value="ABC_transporter-like_ATP-bd"/>
</dbReference>
<dbReference type="RefSeq" id="WP_201431545.1">
    <property type="nucleotide sequence ID" value="NZ_JAEQBW010000005.1"/>
</dbReference>
<dbReference type="PROSITE" id="PS50990">
    <property type="entry name" value="PEPTIDASE_C39"/>
    <property type="match status" value="1"/>
</dbReference>
<evidence type="ECO:0000256" key="2">
    <source>
        <dbReference type="ARBA" id="ARBA00022692"/>
    </source>
</evidence>
<dbReference type="GO" id="GO:0005886">
    <property type="term" value="C:plasma membrane"/>
    <property type="evidence" value="ECO:0007669"/>
    <property type="project" value="UniProtKB-SubCell"/>
</dbReference>
<dbReference type="SUPFAM" id="SSF90123">
    <property type="entry name" value="ABC transporter transmembrane region"/>
    <property type="match status" value="1"/>
</dbReference>
<dbReference type="EMBL" id="JAEQBW010000005">
    <property type="protein sequence ID" value="MBK6265869.1"/>
    <property type="molecule type" value="Genomic_DNA"/>
</dbReference>
<reference evidence="12" key="1">
    <citation type="submission" date="2021-01" db="EMBL/GenBank/DDBJ databases">
        <title>Marivirga aurantiaca sp. nov., isolated from intertidal surface sediments.</title>
        <authorList>
            <person name="Zhang M."/>
        </authorList>
    </citation>
    <scope>NUCLEOTIDE SEQUENCE</scope>
    <source>
        <strain evidence="12">S37H4</strain>
    </source>
</reference>
<protein>
    <submittedName>
        <fullName evidence="12">Peptidase domain-containing ABC transporter</fullName>
    </submittedName>
</protein>
<keyword evidence="6 8" id="KW-1133">Transmembrane helix</keyword>
<dbReference type="Gene3D" id="3.40.50.300">
    <property type="entry name" value="P-loop containing nucleotide triphosphate hydrolases"/>
    <property type="match status" value="1"/>
</dbReference>
<dbReference type="PROSITE" id="PS50929">
    <property type="entry name" value="ABC_TM1F"/>
    <property type="match status" value="1"/>
</dbReference>